<dbReference type="SUPFAM" id="SSF101960">
    <property type="entry name" value="Stabilizer of iron transporter SufD"/>
    <property type="match status" value="1"/>
</dbReference>
<dbReference type="AlphaFoldDB" id="A0A1F4WKW5"/>
<organism evidence="2 3">
    <name type="scientific">candidate division WWE3 bacterium RIFOXYC1_FULL_39_7</name>
    <dbReference type="NCBI Taxonomy" id="1802643"/>
    <lineage>
        <taxon>Bacteria</taxon>
        <taxon>Katanobacteria</taxon>
    </lineage>
</organism>
<dbReference type="GO" id="GO:0016226">
    <property type="term" value="P:iron-sulfur cluster assembly"/>
    <property type="evidence" value="ECO:0007669"/>
    <property type="project" value="InterPro"/>
</dbReference>
<comment type="caution">
    <text evidence="2">The sequence shown here is derived from an EMBL/GenBank/DDBJ whole genome shotgun (WGS) entry which is preliminary data.</text>
</comment>
<sequence>MKSQIVHPEEKTIIEVSEDTQFVVLPANYLDEKSYSLELIFNKEGVSAEIVCMYVLPQNGKLRLTTVATHIVPHTSCNTIVRGVLDTGSESYYTGKIIIKKTAQQTSSFLSDRALVIGNGTKNNSEPILEIDADDVKASHGASTGKIDKNELYYLQTRGLTEKEASDLIIAGFFNKILDTIADPAVRQLVASAVTADISVTEMVES</sequence>
<evidence type="ECO:0000313" key="2">
    <source>
        <dbReference type="EMBL" id="OGC70040.1"/>
    </source>
</evidence>
<dbReference type="PANTHER" id="PTHR43575">
    <property type="entry name" value="PROTEIN ABCI7, CHLOROPLASTIC"/>
    <property type="match status" value="1"/>
</dbReference>
<dbReference type="EMBL" id="MEWA01000011">
    <property type="protein sequence ID" value="OGC70040.1"/>
    <property type="molecule type" value="Genomic_DNA"/>
</dbReference>
<reference evidence="2 3" key="1">
    <citation type="journal article" date="2016" name="Nat. Commun.">
        <title>Thousands of microbial genomes shed light on interconnected biogeochemical processes in an aquifer system.</title>
        <authorList>
            <person name="Anantharaman K."/>
            <person name="Brown C.T."/>
            <person name="Hug L.A."/>
            <person name="Sharon I."/>
            <person name="Castelle C.J."/>
            <person name="Probst A.J."/>
            <person name="Thomas B.C."/>
            <person name="Singh A."/>
            <person name="Wilkins M.J."/>
            <person name="Karaoz U."/>
            <person name="Brodie E.L."/>
            <person name="Williams K.H."/>
            <person name="Hubbard S.S."/>
            <person name="Banfield J.F."/>
        </authorList>
    </citation>
    <scope>NUCLEOTIDE SEQUENCE [LARGE SCALE GENOMIC DNA]</scope>
</reference>
<name>A0A1F4WKW5_UNCKA</name>
<evidence type="ECO:0000259" key="1">
    <source>
        <dbReference type="Pfam" id="PF01458"/>
    </source>
</evidence>
<dbReference type="InterPro" id="IPR055346">
    <property type="entry name" value="Fe-S_cluster_assembly_SufBD"/>
</dbReference>
<dbReference type="Pfam" id="PF01458">
    <property type="entry name" value="SUFBD_core"/>
    <property type="match status" value="1"/>
</dbReference>
<feature type="domain" description="SUF system FeS cluster assembly SufBD core" evidence="1">
    <location>
        <begin position="36"/>
        <end position="173"/>
    </location>
</feature>
<dbReference type="InterPro" id="IPR000825">
    <property type="entry name" value="SUF_FeS_clus_asmbl_SufBD_core"/>
</dbReference>
<accession>A0A1F4WKW5</accession>
<dbReference type="PANTHER" id="PTHR43575:SF1">
    <property type="entry name" value="PROTEIN ABCI7, CHLOROPLASTIC"/>
    <property type="match status" value="1"/>
</dbReference>
<dbReference type="InterPro" id="IPR037284">
    <property type="entry name" value="SUF_FeS_clus_asmbl_SufBD_sf"/>
</dbReference>
<evidence type="ECO:0000313" key="3">
    <source>
        <dbReference type="Proteomes" id="UP000179113"/>
    </source>
</evidence>
<dbReference type="Proteomes" id="UP000179113">
    <property type="component" value="Unassembled WGS sequence"/>
</dbReference>
<gene>
    <name evidence="2" type="ORF">A2415_01635</name>
</gene>
<protein>
    <recommendedName>
        <fullName evidence="1">SUF system FeS cluster assembly SufBD core domain-containing protein</fullName>
    </recommendedName>
</protein>
<proteinExistence type="predicted"/>